<reference evidence="1" key="1">
    <citation type="submission" date="2019-08" db="EMBL/GenBank/DDBJ databases">
        <title>The genome of the North American firefly Photinus pyralis.</title>
        <authorList>
            <consortium name="Photinus pyralis genome working group"/>
            <person name="Fallon T.R."/>
            <person name="Sander Lower S.E."/>
            <person name="Weng J.-K."/>
        </authorList>
    </citation>
    <scope>NUCLEOTIDE SEQUENCE</scope>
    <source>
        <strain evidence="1">TRF0915ILg1</strain>
        <tissue evidence="1">Whole body</tissue>
    </source>
</reference>
<comment type="caution">
    <text evidence="1">The sequence shown here is derived from an EMBL/GenBank/DDBJ whole genome shotgun (WGS) entry which is preliminary data.</text>
</comment>
<accession>A0A8K0CKF6</accession>
<evidence type="ECO:0000313" key="1">
    <source>
        <dbReference type="EMBL" id="KAF2886862.1"/>
    </source>
</evidence>
<evidence type="ECO:0000313" key="2">
    <source>
        <dbReference type="Proteomes" id="UP000801492"/>
    </source>
</evidence>
<dbReference type="EMBL" id="VTPC01086148">
    <property type="protein sequence ID" value="KAF2886862.1"/>
    <property type="molecule type" value="Genomic_DNA"/>
</dbReference>
<dbReference type="OrthoDB" id="6767704at2759"/>
<dbReference type="Gene3D" id="3.60.10.10">
    <property type="entry name" value="Endonuclease/exonuclease/phosphatase"/>
    <property type="match status" value="1"/>
</dbReference>
<dbReference type="InterPro" id="IPR036691">
    <property type="entry name" value="Endo/exonu/phosph_ase_sf"/>
</dbReference>
<sequence>MNIKEETIRKMLEVLWWCRTLRSDALLFDLENEKSKIKWDIIGLYEVRRAGKSLSILQSGNALFQKGNDEASQKRVGFLIKKKIFSQVELMKGISERVAYVIIETSNKRRIKTIQVYMPTRRRRNRIDIRRNLKCKKRKQKRPRHNHRGFQENK</sequence>
<organism evidence="1 2">
    <name type="scientific">Ignelater luminosus</name>
    <name type="common">Cucubano</name>
    <name type="synonym">Pyrophorus luminosus</name>
    <dbReference type="NCBI Taxonomy" id="2038154"/>
    <lineage>
        <taxon>Eukaryota</taxon>
        <taxon>Metazoa</taxon>
        <taxon>Ecdysozoa</taxon>
        <taxon>Arthropoda</taxon>
        <taxon>Hexapoda</taxon>
        <taxon>Insecta</taxon>
        <taxon>Pterygota</taxon>
        <taxon>Neoptera</taxon>
        <taxon>Endopterygota</taxon>
        <taxon>Coleoptera</taxon>
        <taxon>Polyphaga</taxon>
        <taxon>Elateriformia</taxon>
        <taxon>Elateroidea</taxon>
        <taxon>Elateridae</taxon>
        <taxon>Agrypninae</taxon>
        <taxon>Pyrophorini</taxon>
        <taxon>Ignelater</taxon>
    </lineage>
</organism>
<dbReference type="AlphaFoldDB" id="A0A8K0CKF6"/>
<protein>
    <submittedName>
        <fullName evidence="1">Uncharacterized protein</fullName>
    </submittedName>
</protein>
<dbReference type="Proteomes" id="UP000801492">
    <property type="component" value="Unassembled WGS sequence"/>
</dbReference>
<proteinExistence type="predicted"/>
<gene>
    <name evidence="1" type="ORF">ILUMI_19312</name>
</gene>
<name>A0A8K0CKF6_IGNLU</name>
<keyword evidence="2" id="KW-1185">Reference proteome</keyword>